<dbReference type="CDD" id="cd16954">
    <property type="entry name" value="HATPase_PhoQ-like"/>
    <property type="match status" value="1"/>
</dbReference>
<evidence type="ECO:0000256" key="7">
    <source>
        <dbReference type="ARBA" id="ARBA00022741"/>
    </source>
</evidence>
<dbReference type="PRINTS" id="PR00344">
    <property type="entry name" value="BCTRLSENSOR"/>
</dbReference>
<dbReference type="Gene3D" id="3.30.565.10">
    <property type="entry name" value="Histidine kinase-like ATPase, C-terminal domain"/>
    <property type="match status" value="1"/>
</dbReference>
<dbReference type="EMBL" id="RRCF01000005">
    <property type="protein sequence ID" value="RRJ18965.1"/>
    <property type="molecule type" value="Genomic_DNA"/>
</dbReference>
<dbReference type="GO" id="GO:0000160">
    <property type="term" value="P:phosphorelay signal transduction system"/>
    <property type="evidence" value="ECO:0007669"/>
    <property type="project" value="TreeGrafter"/>
</dbReference>
<evidence type="ECO:0000259" key="13">
    <source>
        <dbReference type="PROSITE" id="PS50109"/>
    </source>
</evidence>
<dbReference type="InterPro" id="IPR003594">
    <property type="entry name" value="HATPase_dom"/>
</dbReference>
<keyword evidence="8" id="KW-0418">Kinase</keyword>
<keyword evidence="6 12" id="KW-0812">Transmembrane</keyword>
<proteinExistence type="predicted"/>
<dbReference type="InterPro" id="IPR050428">
    <property type="entry name" value="TCS_sensor_his_kinase"/>
</dbReference>
<feature type="domain" description="Histidine kinase" evidence="13">
    <location>
        <begin position="245"/>
        <end position="438"/>
    </location>
</feature>
<dbReference type="Pfam" id="PF02518">
    <property type="entry name" value="HATPase_c"/>
    <property type="match status" value="1"/>
</dbReference>
<dbReference type="PROSITE" id="PS50109">
    <property type="entry name" value="HIS_KIN"/>
    <property type="match status" value="1"/>
</dbReference>
<comment type="subcellular location">
    <subcellularLocation>
        <location evidence="2">Membrane</location>
    </subcellularLocation>
</comment>
<dbReference type="OrthoDB" id="9809567at2"/>
<dbReference type="Proteomes" id="UP000276260">
    <property type="component" value="Unassembled WGS sequence"/>
</dbReference>
<keyword evidence="7" id="KW-0547">Nucleotide-binding</keyword>
<dbReference type="SUPFAM" id="SSF55874">
    <property type="entry name" value="ATPase domain of HSP90 chaperone/DNA topoisomerase II/histidine kinase"/>
    <property type="match status" value="1"/>
</dbReference>
<protein>
    <recommendedName>
        <fullName evidence="3">histidine kinase</fullName>
        <ecNumber evidence="3">2.7.13.3</ecNumber>
    </recommendedName>
</protein>
<comment type="catalytic activity">
    <reaction evidence="1">
        <text>ATP + protein L-histidine = ADP + protein N-phospho-L-histidine.</text>
        <dbReference type="EC" id="2.7.13.3"/>
    </reaction>
</comment>
<dbReference type="AlphaFoldDB" id="A0A3P3QD55"/>
<feature type="transmembrane region" description="Helical" evidence="12">
    <location>
        <begin position="169"/>
        <end position="188"/>
    </location>
</feature>
<organism evidence="14 15">
    <name type="scientific">Rheinheimera mesophila</name>
    <dbReference type="NCBI Taxonomy" id="1547515"/>
    <lineage>
        <taxon>Bacteria</taxon>
        <taxon>Pseudomonadati</taxon>
        <taxon>Pseudomonadota</taxon>
        <taxon>Gammaproteobacteria</taxon>
        <taxon>Chromatiales</taxon>
        <taxon>Chromatiaceae</taxon>
        <taxon>Rheinheimera</taxon>
    </lineage>
</organism>
<dbReference type="InterPro" id="IPR005467">
    <property type="entry name" value="His_kinase_dom"/>
</dbReference>
<accession>A0A3P3QD55</accession>
<evidence type="ECO:0000256" key="3">
    <source>
        <dbReference type="ARBA" id="ARBA00012438"/>
    </source>
</evidence>
<dbReference type="GO" id="GO:0005524">
    <property type="term" value="F:ATP binding"/>
    <property type="evidence" value="ECO:0007669"/>
    <property type="project" value="UniProtKB-KW"/>
</dbReference>
<evidence type="ECO:0000256" key="12">
    <source>
        <dbReference type="SAM" id="Phobius"/>
    </source>
</evidence>
<dbReference type="PANTHER" id="PTHR45436">
    <property type="entry name" value="SENSOR HISTIDINE KINASE YKOH"/>
    <property type="match status" value="1"/>
</dbReference>
<dbReference type="InterPro" id="IPR058619">
    <property type="entry name" value="PhoQ/CarS-like_HATPase"/>
</dbReference>
<dbReference type="SMART" id="SM00387">
    <property type="entry name" value="HATPase_c"/>
    <property type="match status" value="1"/>
</dbReference>
<name>A0A3P3QD55_9GAMM</name>
<dbReference type="RefSeq" id="WP_046520798.1">
    <property type="nucleotide sequence ID" value="NZ_LAVS01000086.1"/>
</dbReference>
<evidence type="ECO:0000256" key="1">
    <source>
        <dbReference type="ARBA" id="ARBA00000085"/>
    </source>
</evidence>
<evidence type="ECO:0000313" key="15">
    <source>
        <dbReference type="Proteomes" id="UP000276260"/>
    </source>
</evidence>
<evidence type="ECO:0000256" key="9">
    <source>
        <dbReference type="ARBA" id="ARBA00022840"/>
    </source>
</evidence>
<sequence length="440" mass="50136">MQLSLKVRQGIISLFLLFFLLPSSFFAIEQAFYTQLLTSTEQKLEVHMYSILAEVQPAEGKVELSNNLLPPDFYRPDSGLAAFITSENELLWQSDSSINQQFDPPTHQILPASHEFVLMEQYQQKYWVLSFSVLFDLGDNTLPLTIHVVQNDHLLQEPLKAFRKTLSQWFIGIALVLVGLTLLAYYWITKPLTSLDKEIHQLESGQQEQLLRDYPAELHKIKEDLNLLLANQNRQKQRYRHHLSDLAHALKTPIAVLRTSKLSEQPELREQLDRITGMIEHQLKRASSSGQDLWHKQIKVKPLIEKLEQALSKIYRDKGCLIDIHCTDQVVFRGDETDLMEILGNLLDNACKACNHRVKVSAFGKPLQLDIEDDGPGIPADKRDELFQRGTRLDTYKEGHGVGLSIVSELVSSYSGELQVSQSPLGGARFVIRFPESGLK</sequence>
<reference evidence="14 15" key="1">
    <citation type="submission" date="2018-11" db="EMBL/GenBank/DDBJ databases">
        <title>Draft genome analysis of Rheinheimera mesophila isolated from an industrial waste site.</title>
        <authorList>
            <person name="Yu Q."/>
            <person name="Qi Y."/>
            <person name="Zhang H."/>
            <person name="Lu Y."/>
            <person name="Pu J."/>
        </authorList>
    </citation>
    <scope>NUCLEOTIDE SEQUENCE [LARGE SCALE GENOMIC DNA]</scope>
    <source>
        <strain evidence="14 15">IITR13</strain>
    </source>
</reference>
<keyword evidence="10 12" id="KW-1133">Transmembrane helix</keyword>
<dbReference type="InterPro" id="IPR036890">
    <property type="entry name" value="HATPase_C_sf"/>
</dbReference>
<keyword evidence="11 12" id="KW-0472">Membrane</keyword>
<evidence type="ECO:0000256" key="8">
    <source>
        <dbReference type="ARBA" id="ARBA00022777"/>
    </source>
</evidence>
<keyword evidence="15" id="KW-1185">Reference proteome</keyword>
<evidence type="ECO:0000256" key="10">
    <source>
        <dbReference type="ARBA" id="ARBA00022989"/>
    </source>
</evidence>
<evidence type="ECO:0000256" key="6">
    <source>
        <dbReference type="ARBA" id="ARBA00022692"/>
    </source>
</evidence>
<evidence type="ECO:0000313" key="14">
    <source>
        <dbReference type="EMBL" id="RRJ18965.1"/>
    </source>
</evidence>
<dbReference type="EC" id="2.7.13.3" evidence="3"/>
<evidence type="ECO:0000256" key="4">
    <source>
        <dbReference type="ARBA" id="ARBA00022553"/>
    </source>
</evidence>
<dbReference type="PANTHER" id="PTHR45436:SF4">
    <property type="entry name" value="SENSOR PROTEIN PHOQ"/>
    <property type="match status" value="1"/>
</dbReference>
<evidence type="ECO:0000256" key="5">
    <source>
        <dbReference type="ARBA" id="ARBA00022679"/>
    </source>
</evidence>
<evidence type="ECO:0000256" key="11">
    <source>
        <dbReference type="ARBA" id="ARBA00023136"/>
    </source>
</evidence>
<evidence type="ECO:0000256" key="2">
    <source>
        <dbReference type="ARBA" id="ARBA00004370"/>
    </source>
</evidence>
<dbReference type="InterPro" id="IPR004358">
    <property type="entry name" value="Sig_transdc_His_kin-like_C"/>
</dbReference>
<keyword evidence="4" id="KW-0597">Phosphoprotein</keyword>
<dbReference type="GO" id="GO:0005886">
    <property type="term" value="C:plasma membrane"/>
    <property type="evidence" value="ECO:0007669"/>
    <property type="project" value="TreeGrafter"/>
</dbReference>
<dbReference type="GO" id="GO:0004673">
    <property type="term" value="F:protein histidine kinase activity"/>
    <property type="evidence" value="ECO:0007669"/>
    <property type="project" value="UniProtKB-EC"/>
</dbReference>
<keyword evidence="5" id="KW-0808">Transferase</keyword>
<comment type="caution">
    <text evidence="14">The sequence shown here is derived from an EMBL/GenBank/DDBJ whole genome shotgun (WGS) entry which is preliminary data.</text>
</comment>
<keyword evidence="9" id="KW-0067">ATP-binding</keyword>
<gene>
    <name evidence="14" type="ORF">EIK76_15570</name>
</gene>